<evidence type="ECO:0000259" key="2">
    <source>
        <dbReference type="Pfam" id="PF07593"/>
    </source>
</evidence>
<dbReference type="PANTHER" id="PTHR46580:SF4">
    <property type="entry name" value="ATP_GTP-BINDING PROTEIN"/>
    <property type="match status" value="1"/>
</dbReference>
<sequence>MFAQNEEYLIGNSWEQLNTISATIKPYLYSMAFIFITGCQQVTETGSFKNTDNDVAHLPAQTSSTNQLDNNLGSKNNKDTDLVSGLPVPITLTKPRFSNVTQAVNLHTTDAWKYGGPSIADINNDGFYDMVLTNHDTTPIVIFTSSLAATPAYKDPMAHVQYAKQPSPFAKADAHGVALGDYDNDGDNDLLLALGGGNGTQPQPQRLLRNDNGLFVDVTEQSGLSKMGARGRSVRWVDPDLDGDLDFLQINAAQMMGETIPRNIIFENIGNGQFIYKSSPTFEQVDAERVIVTDINKDHIADLIAFSPYSPVTVLLGQIDFSFKDVTSQYLGKDPDTTHVTAIAQADIDNDGDMDYYLSRGKVHYQIANNAVSFNEQKKRLDLRDEGNKSHDGLSFKASSEILLTDFYHFPRGADKITIPLFLGADKTPSERLTTGFPDKQISVSPQQALGFPSSVSQSGWYLGYLGDDQWRLEWLLTDNLAWDLRASIIGVDSVELDWIPQDLGVSDILLRNDGDHFTYLSHLLPAQHHDNNWGVITADFNNDSYNDFFIYRFGELTQRVNDVMLLNTLHLSELDNTPNSNLSENNLPTHHKSHIQAIDDNATPSRGFVAHESHNATMVNRHAHGDMGSAFDHNQDGYVDILSGDDDNGRWYLYQNRLKDQLLTDNHTKQTTHSIHHQYLLMHVGYSKSGIDPHAAEVRIFTSNKATPQRFSNNKTMTSANTVQFKWIGSDSASHSQSLKNIVHFGLGNQDRIDKIQVRWRDGSEQTMNNVNANQLITMGKMKR</sequence>
<evidence type="ECO:0000256" key="1">
    <source>
        <dbReference type="ARBA" id="ARBA00022729"/>
    </source>
</evidence>
<evidence type="ECO:0000313" key="4">
    <source>
        <dbReference type="Proteomes" id="UP000191820"/>
    </source>
</evidence>
<keyword evidence="4" id="KW-1185">Reference proteome</keyword>
<dbReference type="Proteomes" id="UP000191820">
    <property type="component" value="Chromosome"/>
</dbReference>
<feature type="domain" description="ASPIC/UnbV" evidence="2">
    <location>
        <begin position="721"/>
        <end position="779"/>
    </location>
</feature>
<organism evidence="3 4">
    <name type="scientific">Shewanella japonica</name>
    <dbReference type="NCBI Taxonomy" id="93973"/>
    <lineage>
        <taxon>Bacteria</taxon>
        <taxon>Pseudomonadati</taxon>
        <taxon>Pseudomonadota</taxon>
        <taxon>Gammaproteobacteria</taxon>
        <taxon>Alteromonadales</taxon>
        <taxon>Shewanellaceae</taxon>
        <taxon>Shewanella</taxon>
    </lineage>
</organism>
<dbReference type="SUPFAM" id="SSF69318">
    <property type="entry name" value="Integrin alpha N-terminal domain"/>
    <property type="match status" value="1"/>
</dbReference>
<keyword evidence="1" id="KW-0732">Signal</keyword>
<dbReference type="PANTHER" id="PTHR46580">
    <property type="entry name" value="SENSOR KINASE-RELATED"/>
    <property type="match status" value="1"/>
</dbReference>
<protein>
    <recommendedName>
        <fullName evidence="2">ASPIC/UnbV domain-containing protein</fullName>
    </recommendedName>
</protein>
<reference evidence="3 4" key="1">
    <citation type="submission" date="2017-03" db="EMBL/GenBank/DDBJ databases">
        <title>Genome sequencing of Shewanella japonica KCTC 22435.</title>
        <authorList>
            <person name="Kim K.M."/>
        </authorList>
    </citation>
    <scope>NUCLEOTIDE SEQUENCE [LARGE SCALE GENOMIC DNA]</scope>
    <source>
        <strain evidence="3 4">KCTC 22435</strain>
    </source>
</reference>
<dbReference type="RefSeq" id="WP_080915738.1">
    <property type="nucleotide sequence ID" value="NZ_CP020472.1"/>
</dbReference>
<dbReference type="InterPro" id="IPR011519">
    <property type="entry name" value="UnbV_ASPIC"/>
</dbReference>
<accession>A0ABM6JJJ0</accession>
<dbReference type="Pfam" id="PF13517">
    <property type="entry name" value="FG-GAP_3"/>
    <property type="match status" value="2"/>
</dbReference>
<dbReference type="Gene3D" id="2.130.10.130">
    <property type="entry name" value="Integrin alpha, N-terminal"/>
    <property type="match status" value="1"/>
</dbReference>
<proteinExistence type="predicted"/>
<dbReference type="InterPro" id="IPR028994">
    <property type="entry name" value="Integrin_alpha_N"/>
</dbReference>
<dbReference type="InterPro" id="IPR013517">
    <property type="entry name" value="FG-GAP"/>
</dbReference>
<name>A0ABM6JJJ0_9GAMM</name>
<dbReference type="EMBL" id="CP020472">
    <property type="protein sequence ID" value="ARD22382.1"/>
    <property type="molecule type" value="Genomic_DNA"/>
</dbReference>
<dbReference type="Pfam" id="PF07593">
    <property type="entry name" value="UnbV_ASPIC"/>
    <property type="match status" value="1"/>
</dbReference>
<gene>
    <name evidence="3" type="ORF">SJ2017_2084</name>
</gene>
<evidence type="ECO:0000313" key="3">
    <source>
        <dbReference type="EMBL" id="ARD22382.1"/>
    </source>
</evidence>